<dbReference type="EMBL" id="BRYB01003255">
    <property type="protein sequence ID" value="GMI33565.1"/>
    <property type="molecule type" value="Genomic_DNA"/>
</dbReference>
<dbReference type="InterPro" id="IPR041715">
    <property type="entry name" value="HisRS-like_core"/>
</dbReference>
<accession>A0ABQ6MVV8</accession>
<keyword evidence="9" id="KW-1185">Reference proteome</keyword>
<dbReference type="Proteomes" id="UP001165060">
    <property type="component" value="Unassembled WGS sequence"/>
</dbReference>
<evidence type="ECO:0000256" key="4">
    <source>
        <dbReference type="ARBA" id="ARBA00030619"/>
    </source>
</evidence>
<evidence type="ECO:0000256" key="1">
    <source>
        <dbReference type="ARBA" id="ARBA00008226"/>
    </source>
</evidence>
<evidence type="ECO:0000256" key="5">
    <source>
        <dbReference type="ARBA" id="ARBA00047639"/>
    </source>
</evidence>
<dbReference type="SUPFAM" id="SSF52954">
    <property type="entry name" value="Class II aaRS ABD-related"/>
    <property type="match status" value="1"/>
</dbReference>
<keyword evidence="3" id="KW-0547">Nucleotide-binding</keyword>
<comment type="catalytic activity">
    <reaction evidence="5">
        <text>tRNA(His) + L-histidine + ATP = L-histidyl-tRNA(His) + AMP + diphosphate + H(+)</text>
        <dbReference type="Rhea" id="RHEA:17313"/>
        <dbReference type="Rhea" id="RHEA-COMP:9665"/>
        <dbReference type="Rhea" id="RHEA-COMP:9689"/>
        <dbReference type="ChEBI" id="CHEBI:15378"/>
        <dbReference type="ChEBI" id="CHEBI:30616"/>
        <dbReference type="ChEBI" id="CHEBI:33019"/>
        <dbReference type="ChEBI" id="CHEBI:57595"/>
        <dbReference type="ChEBI" id="CHEBI:78442"/>
        <dbReference type="ChEBI" id="CHEBI:78527"/>
        <dbReference type="ChEBI" id="CHEBI:456215"/>
        <dbReference type="EC" id="6.1.1.21"/>
    </reaction>
</comment>
<evidence type="ECO:0000259" key="7">
    <source>
        <dbReference type="Pfam" id="PF13393"/>
    </source>
</evidence>
<proteinExistence type="inferred from homology"/>
<name>A0ABQ6MVV8_9STRA</name>
<dbReference type="PANTHER" id="PTHR43707">
    <property type="entry name" value="HISTIDYL-TRNA SYNTHETASE"/>
    <property type="match status" value="1"/>
</dbReference>
<feature type="domain" description="Anticodon-binding" evidence="6">
    <location>
        <begin position="82"/>
        <end position="167"/>
    </location>
</feature>
<sequence>WVEFDASVIRGLSYYTGVVFEAFDRRGELRAIAGGGRYDALLESFGGERTPAVGFGFGDAVIVELMKERGVLPDFEKPSVDVLVYGMDEELMGAVVQVAGTLRASGKTVDVVHEPKKPKWAFRHADRIGAGSVVVVGGDEWKEGQVSVKNLETGEQTRVAVGELGDWAAAAA</sequence>
<comment type="caution">
    <text evidence="8">The sequence shown here is derived from an EMBL/GenBank/DDBJ whole genome shotgun (WGS) entry which is preliminary data.</text>
</comment>
<gene>
    <name evidence="8" type="ORF">TeGR_g3699</name>
</gene>
<feature type="non-terminal residue" evidence="8">
    <location>
        <position position="1"/>
    </location>
</feature>
<evidence type="ECO:0000259" key="6">
    <source>
        <dbReference type="Pfam" id="PF03129"/>
    </source>
</evidence>
<dbReference type="InterPro" id="IPR004154">
    <property type="entry name" value="Anticodon-bd"/>
</dbReference>
<dbReference type="InterPro" id="IPR045864">
    <property type="entry name" value="aa-tRNA-synth_II/BPL/LPL"/>
</dbReference>
<comment type="similarity">
    <text evidence="1">Belongs to the class-II aminoacyl-tRNA synthetase family.</text>
</comment>
<dbReference type="EC" id="6.1.1.21" evidence="2"/>
<organism evidence="8 9">
    <name type="scientific">Tetraparma gracilis</name>
    <dbReference type="NCBI Taxonomy" id="2962635"/>
    <lineage>
        <taxon>Eukaryota</taxon>
        <taxon>Sar</taxon>
        <taxon>Stramenopiles</taxon>
        <taxon>Ochrophyta</taxon>
        <taxon>Bolidophyceae</taxon>
        <taxon>Parmales</taxon>
        <taxon>Triparmaceae</taxon>
        <taxon>Tetraparma</taxon>
    </lineage>
</organism>
<dbReference type="Gene3D" id="3.30.930.10">
    <property type="entry name" value="Bira Bifunctional Protein, Domain 2"/>
    <property type="match status" value="1"/>
</dbReference>
<dbReference type="InterPro" id="IPR036621">
    <property type="entry name" value="Anticodon-bd_dom_sf"/>
</dbReference>
<feature type="domain" description="Class II Histidinyl-tRNA synthetase (HisRS)-like catalytic core" evidence="7">
    <location>
        <begin position="2"/>
        <end position="56"/>
    </location>
</feature>
<evidence type="ECO:0000313" key="8">
    <source>
        <dbReference type="EMBL" id="GMI33565.1"/>
    </source>
</evidence>
<reference evidence="8 9" key="1">
    <citation type="journal article" date="2023" name="Commun. Biol.">
        <title>Genome analysis of Parmales, the sister group of diatoms, reveals the evolutionary specialization of diatoms from phago-mixotrophs to photoautotrophs.</title>
        <authorList>
            <person name="Ban H."/>
            <person name="Sato S."/>
            <person name="Yoshikawa S."/>
            <person name="Yamada K."/>
            <person name="Nakamura Y."/>
            <person name="Ichinomiya M."/>
            <person name="Sato N."/>
            <person name="Blanc-Mathieu R."/>
            <person name="Endo H."/>
            <person name="Kuwata A."/>
            <person name="Ogata H."/>
        </authorList>
    </citation>
    <scope>NUCLEOTIDE SEQUENCE [LARGE SCALE GENOMIC DNA]</scope>
</reference>
<dbReference type="InterPro" id="IPR004516">
    <property type="entry name" value="HisRS/HisZ"/>
</dbReference>
<dbReference type="Gene3D" id="3.40.50.800">
    <property type="entry name" value="Anticodon-binding domain"/>
    <property type="match status" value="1"/>
</dbReference>
<evidence type="ECO:0000256" key="2">
    <source>
        <dbReference type="ARBA" id="ARBA00012815"/>
    </source>
</evidence>
<dbReference type="SUPFAM" id="SSF55681">
    <property type="entry name" value="Class II aaRS and biotin synthetases"/>
    <property type="match status" value="1"/>
</dbReference>
<evidence type="ECO:0000313" key="9">
    <source>
        <dbReference type="Proteomes" id="UP001165060"/>
    </source>
</evidence>
<evidence type="ECO:0000256" key="3">
    <source>
        <dbReference type="ARBA" id="ARBA00022741"/>
    </source>
</evidence>
<dbReference type="Pfam" id="PF03129">
    <property type="entry name" value="HGTP_anticodon"/>
    <property type="match status" value="1"/>
</dbReference>
<dbReference type="PANTHER" id="PTHR43707:SF1">
    <property type="entry name" value="HISTIDINE--TRNA LIGASE, MITOCHONDRIAL-RELATED"/>
    <property type="match status" value="1"/>
</dbReference>
<protein>
    <recommendedName>
        <fullName evidence="2">histidine--tRNA ligase</fullName>
        <ecNumber evidence="2">6.1.1.21</ecNumber>
    </recommendedName>
    <alternativeName>
        <fullName evidence="4">Histidyl-tRNA synthetase</fullName>
    </alternativeName>
</protein>
<dbReference type="Pfam" id="PF13393">
    <property type="entry name" value="tRNA-synt_His"/>
    <property type="match status" value="1"/>
</dbReference>